<comment type="similarity">
    <text evidence="1">Belongs to the eukaryotic-type N-acetylglucosamine kinase family.</text>
</comment>
<evidence type="ECO:0000256" key="1">
    <source>
        <dbReference type="ARBA" id="ARBA00006198"/>
    </source>
</evidence>
<gene>
    <name evidence="6" type="ORF">NQ315_010789</name>
</gene>
<dbReference type="Pfam" id="PF01869">
    <property type="entry name" value="BcrAD_BadFG"/>
    <property type="match status" value="1"/>
</dbReference>
<dbReference type="InterPro" id="IPR043129">
    <property type="entry name" value="ATPase_NBD"/>
</dbReference>
<dbReference type="GO" id="GO:0045127">
    <property type="term" value="F:N-acetylglucosamine kinase activity"/>
    <property type="evidence" value="ECO:0007669"/>
    <property type="project" value="UniProtKB-EC"/>
</dbReference>
<dbReference type="Proteomes" id="UP001159042">
    <property type="component" value="Unassembled WGS sequence"/>
</dbReference>
<evidence type="ECO:0000256" key="3">
    <source>
        <dbReference type="ARBA" id="ARBA00014974"/>
    </source>
</evidence>
<reference evidence="6 7" key="1">
    <citation type="journal article" date="2023" name="Insect Mol. Biol.">
        <title>Genome sequencing provides insights into the evolution of gene families encoding plant cell wall-degrading enzymes in longhorned beetles.</title>
        <authorList>
            <person name="Shin N.R."/>
            <person name="Okamura Y."/>
            <person name="Kirsch R."/>
            <person name="Pauchet Y."/>
        </authorList>
    </citation>
    <scope>NUCLEOTIDE SEQUENCE [LARGE SCALE GENOMIC DNA]</scope>
    <source>
        <strain evidence="6">EAD_L_NR</strain>
    </source>
</reference>
<evidence type="ECO:0000313" key="6">
    <source>
        <dbReference type="EMBL" id="KAJ8917876.1"/>
    </source>
</evidence>
<evidence type="ECO:0000313" key="7">
    <source>
        <dbReference type="Proteomes" id="UP001159042"/>
    </source>
</evidence>
<feature type="domain" description="ATPase BadF/BadG/BcrA/BcrD type" evidence="5">
    <location>
        <begin position="13"/>
        <end position="318"/>
    </location>
</feature>
<accession>A0AAV8VW25</accession>
<keyword evidence="7" id="KW-1185">Reference proteome</keyword>
<dbReference type="SUPFAM" id="SSF53067">
    <property type="entry name" value="Actin-like ATPase domain"/>
    <property type="match status" value="2"/>
</dbReference>
<name>A0AAV8VW25_9CUCU</name>
<proteinExistence type="inferred from homology"/>
<dbReference type="EMBL" id="JANEYG010000030">
    <property type="protein sequence ID" value="KAJ8917876.1"/>
    <property type="molecule type" value="Genomic_DNA"/>
</dbReference>
<dbReference type="CDD" id="cd24078">
    <property type="entry name" value="ASKHA_NBD_NAGK_meta"/>
    <property type="match status" value="1"/>
</dbReference>
<dbReference type="InterPro" id="IPR002731">
    <property type="entry name" value="ATPase_BadF"/>
</dbReference>
<sequence>MVSEKMPDVLIGGIEGGATHSHAVIMNSSGAVIGSASGPATNHHLVGMKECRKRIAELIDRAKIAAEIPTSTALHALGLSLSGCEQEETNQELVGGLSETYPNLAEKYVVGSDTEGSLAATSNNGGITCIAGTGSNTLLINPDRSKAQCGGWGYLLADEGSAFKIAHRAVKYCFDDLDKFEKPPHPTDKVWQLVRNHFKIKTQADILDSFYKDFDKAHIASLCKKLGDLARQGDELASSIFSEAGQFLATSISAVAPKAAAELTEKEGGLHVLCVGSVWLSWDLLRSGFVDWIEVKTDIKEMSLMRLKTEMGVGAALMASDRLHLPLYRDYNKNYTIFYHYKRGVSTAKNGSA</sequence>
<protein>
    <recommendedName>
        <fullName evidence="3">N-acetyl-D-glucosamine kinase</fullName>
        <ecNumber evidence="2">2.7.1.59</ecNumber>
    </recommendedName>
    <alternativeName>
        <fullName evidence="4">GlcNAc kinase</fullName>
    </alternativeName>
</protein>
<dbReference type="EC" id="2.7.1.59" evidence="2"/>
<evidence type="ECO:0000259" key="5">
    <source>
        <dbReference type="Pfam" id="PF01869"/>
    </source>
</evidence>
<organism evidence="6 7">
    <name type="scientific">Exocentrus adspersus</name>
    <dbReference type="NCBI Taxonomy" id="1586481"/>
    <lineage>
        <taxon>Eukaryota</taxon>
        <taxon>Metazoa</taxon>
        <taxon>Ecdysozoa</taxon>
        <taxon>Arthropoda</taxon>
        <taxon>Hexapoda</taxon>
        <taxon>Insecta</taxon>
        <taxon>Pterygota</taxon>
        <taxon>Neoptera</taxon>
        <taxon>Endopterygota</taxon>
        <taxon>Coleoptera</taxon>
        <taxon>Polyphaga</taxon>
        <taxon>Cucujiformia</taxon>
        <taxon>Chrysomeloidea</taxon>
        <taxon>Cerambycidae</taxon>
        <taxon>Lamiinae</taxon>
        <taxon>Acanthocinini</taxon>
        <taxon>Exocentrus</taxon>
    </lineage>
</organism>
<evidence type="ECO:0000256" key="4">
    <source>
        <dbReference type="ARBA" id="ARBA00031123"/>
    </source>
</evidence>
<evidence type="ECO:0000256" key="2">
    <source>
        <dbReference type="ARBA" id="ARBA00012122"/>
    </source>
</evidence>
<comment type="caution">
    <text evidence="6">The sequence shown here is derived from an EMBL/GenBank/DDBJ whole genome shotgun (WGS) entry which is preliminary data.</text>
</comment>
<dbReference type="PANTHER" id="PTHR12862:SF0">
    <property type="entry name" value="N-ACETYL-D-GLUCOSAMINE KINASE"/>
    <property type="match status" value="1"/>
</dbReference>
<dbReference type="AlphaFoldDB" id="A0AAV8VW25"/>
<dbReference type="Gene3D" id="3.30.420.40">
    <property type="match status" value="1"/>
</dbReference>
<dbReference type="InterPro" id="IPR039758">
    <property type="entry name" value="NAGK-like"/>
</dbReference>
<dbReference type="PANTHER" id="PTHR12862">
    <property type="entry name" value="BADF TYPE ATPASE DOMAIN-CONTAINING PROTEIN"/>
    <property type="match status" value="1"/>
</dbReference>